<organism evidence="1 2">
    <name type="scientific">Lymnaea stagnalis</name>
    <name type="common">Great pond snail</name>
    <name type="synonym">Helix stagnalis</name>
    <dbReference type="NCBI Taxonomy" id="6523"/>
    <lineage>
        <taxon>Eukaryota</taxon>
        <taxon>Metazoa</taxon>
        <taxon>Spiralia</taxon>
        <taxon>Lophotrochozoa</taxon>
        <taxon>Mollusca</taxon>
        <taxon>Gastropoda</taxon>
        <taxon>Heterobranchia</taxon>
        <taxon>Euthyneura</taxon>
        <taxon>Panpulmonata</taxon>
        <taxon>Hygrophila</taxon>
        <taxon>Lymnaeoidea</taxon>
        <taxon>Lymnaeidae</taxon>
        <taxon>Lymnaea</taxon>
    </lineage>
</organism>
<name>A0AAV2HGE5_LYMST</name>
<dbReference type="AlphaFoldDB" id="A0AAV2HGE5"/>
<evidence type="ECO:0000313" key="2">
    <source>
        <dbReference type="Proteomes" id="UP001497497"/>
    </source>
</evidence>
<dbReference type="Proteomes" id="UP001497497">
    <property type="component" value="Unassembled WGS sequence"/>
</dbReference>
<reference evidence="1 2" key="1">
    <citation type="submission" date="2024-04" db="EMBL/GenBank/DDBJ databases">
        <authorList>
            <consortium name="Genoscope - CEA"/>
            <person name="William W."/>
        </authorList>
    </citation>
    <scope>NUCLEOTIDE SEQUENCE [LARGE SCALE GENOMIC DNA]</scope>
</reference>
<sequence length="42" mass="4956">MSEDIDIQFVENLKKKKPKHFSVQMDESTLRDSEAALITYLR</sequence>
<keyword evidence="2" id="KW-1185">Reference proteome</keyword>
<protein>
    <submittedName>
        <fullName evidence="1">Uncharacterized protein</fullName>
    </submittedName>
</protein>
<comment type="caution">
    <text evidence="1">The sequence shown here is derived from an EMBL/GenBank/DDBJ whole genome shotgun (WGS) entry which is preliminary data.</text>
</comment>
<accession>A0AAV2HGE5</accession>
<evidence type="ECO:0000313" key="1">
    <source>
        <dbReference type="EMBL" id="CAL1532571.1"/>
    </source>
</evidence>
<dbReference type="EMBL" id="CAXITT010000118">
    <property type="protein sequence ID" value="CAL1532571.1"/>
    <property type="molecule type" value="Genomic_DNA"/>
</dbReference>
<proteinExistence type="predicted"/>
<gene>
    <name evidence="1" type="ORF">GSLYS_00006593001</name>
</gene>